<protein>
    <submittedName>
        <fullName evidence="1">Uncharacterized protein</fullName>
    </submittedName>
</protein>
<evidence type="ECO:0000313" key="2">
    <source>
        <dbReference type="Proteomes" id="UP000315400"/>
    </source>
</evidence>
<name>A0A540VX56_9GAMM</name>
<comment type="caution">
    <text evidence="1">The sequence shown here is derived from an EMBL/GenBank/DDBJ whole genome shotgun (WGS) entry which is preliminary data.</text>
</comment>
<accession>A0A540VX56</accession>
<reference evidence="1 2" key="1">
    <citation type="submission" date="2019-06" db="EMBL/GenBank/DDBJ databases">
        <title>Metagenome assembled Genome of Spiribacter salinus SL48-SHIP from the microbial mat of Salt Lake 48 (Novosibirsk region, Russia).</title>
        <authorList>
            <person name="Shipova A."/>
            <person name="Rozanov A.S."/>
            <person name="Bryanskaya A.V."/>
            <person name="Peltek S.E."/>
        </authorList>
    </citation>
    <scope>NUCLEOTIDE SEQUENCE [LARGE SCALE GENOMIC DNA]</scope>
    <source>
        <strain evidence="1">SL48-SHIP-2</strain>
    </source>
</reference>
<dbReference type="STRING" id="1260251.SPISAL_06225"/>
<organism evidence="1 2">
    <name type="scientific">Spiribacter salinus</name>
    <dbReference type="NCBI Taxonomy" id="1335746"/>
    <lineage>
        <taxon>Bacteria</taxon>
        <taxon>Pseudomonadati</taxon>
        <taxon>Pseudomonadota</taxon>
        <taxon>Gammaproteobacteria</taxon>
        <taxon>Chromatiales</taxon>
        <taxon>Ectothiorhodospiraceae</taxon>
        <taxon>Spiribacter</taxon>
    </lineage>
</organism>
<dbReference type="AlphaFoldDB" id="A0A540VX56"/>
<sequence>MAVFRARQVARIREAIASGRQAVRRAGTADPRVFARAFVEAGGAQVPGDPSAEASAALGERLLASLAAGDTGSDTDPALNRELQRAHAEAHWALALDDDRIVGFLLDLPAEALETPTVEAMAHQSQGLGPGVFRKADILVLQPECDGARFIPVTDHDIEC</sequence>
<dbReference type="EMBL" id="VIFK01000006">
    <property type="protein sequence ID" value="TQF00694.1"/>
    <property type="molecule type" value="Genomic_DNA"/>
</dbReference>
<evidence type="ECO:0000313" key="1">
    <source>
        <dbReference type="EMBL" id="TQF00694.1"/>
    </source>
</evidence>
<proteinExistence type="predicted"/>
<gene>
    <name evidence="1" type="ORF">FKY71_01895</name>
</gene>
<dbReference type="Proteomes" id="UP000315400">
    <property type="component" value="Unassembled WGS sequence"/>
</dbReference>
<dbReference type="RefSeq" id="WP_222519226.1">
    <property type="nucleotide sequence ID" value="NZ_MBFX01000004.1"/>
</dbReference>